<dbReference type="AlphaFoldDB" id="A0A225VHN0"/>
<evidence type="ECO:0000256" key="1">
    <source>
        <dbReference type="PROSITE-ProRule" id="PRU00325"/>
    </source>
</evidence>
<gene>
    <name evidence="3" type="ORF">PHMEG_00023622</name>
</gene>
<dbReference type="STRING" id="4795.A0A225VHN0"/>
<evidence type="ECO:0000259" key="2">
    <source>
        <dbReference type="PROSITE" id="PS50966"/>
    </source>
</evidence>
<reference evidence="4" key="1">
    <citation type="submission" date="2017-03" db="EMBL/GenBank/DDBJ databases">
        <title>Phytopthora megakarya and P. palmivora, two closely related causual agents of cacao black pod achieved similar genome size and gene model numbers by different mechanisms.</title>
        <authorList>
            <person name="Ali S."/>
            <person name="Shao J."/>
            <person name="Larry D.J."/>
            <person name="Kronmiller B."/>
            <person name="Shen D."/>
            <person name="Strem M.D."/>
            <person name="Melnick R.L."/>
            <person name="Guiltinan M.J."/>
            <person name="Tyler B.M."/>
            <person name="Meinhardt L.W."/>
            <person name="Bailey B.A."/>
        </authorList>
    </citation>
    <scope>NUCLEOTIDE SEQUENCE [LARGE SCALE GENOMIC DNA]</scope>
    <source>
        <strain evidence="4">zdho120</strain>
    </source>
</reference>
<dbReference type="InterPro" id="IPR052579">
    <property type="entry name" value="Zinc_finger_SWIM"/>
</dbReference>
<keyword evidence="1" id="KW-0863">Zinc-finger</keyword>
<organism evidence="3 4">
    <name type="scientific">Phytophthora megakarya</name>
    <dbReference type="NCBI Taxonomy" id="4795"/>
    <lineage>
        <taxon>Eukaryota</taxon>
        <taxon>Sar</taxon>
        <taxon>Stramenopiles</taxon>
        <taxon>Oomycota</taxon>
        <taxon>Peronosporomycetes</taxon>
        <taxon>Peronosporales</taxon>
        <taxon>Peronosporaceae</taxon>
        <taxon>Phytophthora</taxon>
    </lineage>
</organism>
<evidence type="ECO:0000313" key="3">
    <source>
        <dbReference type="EMBL" id="OWZ04469.1"/>
    </source>
</evidence>
<dbReference type="GO" id="GO:0008270">
    <property type="term" value="F:zinc ion binding"/>
    <property type="evidence" value="ECO:0007669"/>
    <property type="project" value="UniProtKB-KW"/>
</dbReference>
<dbReference type="OrthoDB" id="127875at2759"/>
<name>A0A225VHN0_9STRA</name>
<keyword evidence="4" id="KW-1185">Reference proteome</keyword>
<keyword evidence="1" id="KW-0862">Zinc</keyword>
<dbReference type="PANTHER" id="PTHR31569:SF4">
    <property type="entry name" value="SWIM-TYPE DOMAIN-CONTAINING PROTEIN"/>
    <property type="match status" value="1"/>
</dbReference>
<evidence type="ECO:0000313" key="4">
    <source>
        <dbReference type="Proteomes" id="UP000198211"/>
    </source>
</evidence>
<keyword evidence="1" id="KW-0479">Metal-binding</keyword>
<dbReference type="PANTHER" id="PTHR31569">
    <property type="entry name" value="SWIM-TYPE DOMAIN-CONTAINING PROTEIN"/>
    <property type="match status" value="1"/>
</dbReference>
<sequence>MIYADSSSSYEMAHVASGGLCDRIGNIGFLAYFVKNWHTSQERWVMNQKSDLPHYRNHTNSRLESQFVNSNYDEKMANVLHFTNPYVAGHVEKEYVLAIERFDSYTFTRYEKEGHIVHVVGGKKAYALRDDDWRCNCEFSVSLCLPCRHVIAFRKSSSERFVMTTGVVIVNSLCRCAYLAVIPQRALNSGGQFSYERFSSDVGGAARTMLTQSQRYAEALRVTQLIASELADIENDDVFRRMVDYEKQQWRNEEEMEENKSSEDERVDKVLSSAPKIRLIPKARKVVRRNRRHIPGERQDRKWFEAAETGRRSAEDVSLERVLDNLDREQPRLVETQRRLSGILIKFAEFNSKKPKFKRQKNPALILDAFYLLPPKLLDVCITVLPVANTNSCAISVDESASQE</sequence>
<protein>
    <recommendedName>
        <fullName evidence="2">SWIM-type domain-containing protein</fullName>
    </recommendedName>
</protein>
<feature type="domain" description="SWIM-type" evidence="2">
    <location>
        <begin position="126"/>
        <end position="158"/>
    </location>
</feature>
<dbReference type="PROSITE" id="PS50966">
    <property type="entry name" value="ZF_SWIM"/>
    <property type="match status" value="1"/>
</dbReference>
<proteinExistence type="predicted"/>
<dbReference type="Proteomes" id="UP000198211">
    <property type="component" value="Unassembled WGS sequence"/>
</dbReference>
<accession>A0A225VHN0</accession>
<dbReference type="EMBL" id="NBNE01004948">
    <property type="protein sequence ID" value="OWZ04469.1"/>
    <property type="molecule type" value="Genomic_DNA"/>
</dbReference>
<dbReference type="InterPro" id="IPR007527">
    <property type="entry name" value="Znf_SWIM"/>
</dbReference>
<comment type="caution">
    <text evidence="3">The sequence shown here is derived from an EMBL/GenBank/DDBJ whole genome shotgun (WGS) entry which is preliminary data.</text>
</comment>